<evidence type="ECO:0000313" key="3">
    <source>
        <dbReference type="Proteomes" id="UP000594262"/>
    </source>
</evidence>
<name>A0A7M5VC89_9CNID</name>
<feature type="compositionally biased region" description="Basic and acidic residues" evidence="1">
    <location>
        <begin position="543"/>
        <end position="563"/>
    </location>
</feature>
<evidence type="ECO:0000313" key="2">
    <source>
        <dbReference type="EnsemblMetazoa" id="CLYHEMP007770.1"/>
    </source>
</evidence>
<dbReference type="EnsemblMetazoa" id="CLYHEMT007770.1">
    <property type="protein sequence ID" value="CLYHEMP007770.1"/>
    <property type="gene ID" value="CLYHEMG007770"/>
</dbReference>
<keyword evidence="3" id="KW-1185">Reference proteome</keyword>
<reference evidence="2" key="1">
    <citation type="submission" date="2021-01" db="UniProtKB">
        <authorList>
            <consortium name="EnsemblMetazoa"/>
        </authorList>
    </citation>
    <scope>IDENTIFICATION</scope>
</reference>
<proteinExistence type="predicted"/>
<protein>
    <submittedName>
        <fullName evidence="2">Uncharacterized protein</fullName>
    </submittedName>
</protein>
<dbReference type="GeneID" id="136804323"/>
<dbReference type="OrthoDB" id="10688862at2759"/>
<evidence type="ECO:0000256" key="1">
    <source>
        <dbReference type="SAM" id="MobiDB-lite"/>
    </source>
</evidence>
<dbReference type="RefSeq" id="XP_066917128.1">
    <property type="nucleotide sequence ID" value="XM_067061027.1"/>
</dbReference>
<accession>A0A7M5VC89</accession>
<dbReference type="AlphaFoldDB" id="A0A7M5VC89"/>
<sequence>MANIPPSNLPIPGQLKVPTFNTSTFRLSSDQFTKTGKIRLTTPQNTSNNVSKTKIQVDGKLIDVDVLTKLHQQAGTNATITFNSSTKNLLSNIAITKLTSGARKIEPTTLKQPKTIAVTVFGSQQGSKTTHEKFLLPKTTTATKTTISKTMPYIEVKKFAPEMNGLMTALKNGHIKAENDGKNITIRNKPATAYAFNIISKDNLIKNGTFIPSTPNLNKGFQSSSNTKTLITQGPTVKRFHTNATEVTTKRLLSNNTPLTSTVHNPKATTNRKPIEYRTTPAPTYNKPSVIYNRMNVITSYQNPTTKPTLTAKPTSAIVENRAYKANKVMLENNKKANFKIKTLLLQDLMKKKAKKENDTTRIDGFEQLYNEAVNNVLKLKSFTEDGEERKKETTLKEIENDFKRYLDTPMEIEKRIEEGLFRFCRKRSSPSTPPSTNSVDIKKRKLIDEEMLNAYLKSETVSPVSMGAKTPASNPGSENFFKQFLTDKAKIPKPFKTQPYYSPNDYPWFYPTYFYQNSPSGTVSQPSSKPPKLVKIKHKSPIKNEADKMTTPKAKSPKEQKLKKGIATRSSTLKVENIKSKLSPKDIKAKKANNVNIVKNKKVIKRVSTPTKEKGRSINNEQKCSTKVLTPKKEQCTSRGHLLKPNLKPIKKPNQLSASQKRLFNKDTMKFRYSLRQRAKALKKAKKLAKKQHKERPKLVLKKFDPKKSTKKEIFLANFDLRRVLKRVPPSPVQSSEQSDDE</sequence>
<organism evidence="2 3">
    <name type="scientific">Clytia hemisphaerica</name>
    <dbReference type="NCBI Taxonomy" id="252671"/>
    <lineage>
        <taxon>Eukaryota</taxon>
        <taxon>Metazoa</taxon>
        <taxon>Cnidaria</taxon>
        <taxon>Hydrozoa</taxon>
        <taxon>Hydroidolina</taxon>
        <taxon>Leptothecata</taxon>
        <taxon>Obeliida</taxon>
        <taxon>Clytiidae</taxon>
        <taxon>Clytia</taxon>
    </lineage>
</organism>
<dbReference type="Proteomes" id="UP000594262">
    <property type="component" value="Unplaced"/>
</dbReference>
<feature type="region of interest" description="Disordered" evidence="1">
    <location>
        <begin position="543"/>
        <end position="565"/>
    </location>
</feature>